<evidence type="ECO:0000256" key="10">
    <source>
        <dbReference type="ARBA" id="ARBA00054914"/>
    </source>
</evidence>
<dbReference type="UniPathway" id="UPA00087">
    <property type="reaction ID" value="UER00172"/>
</dbReference>
<dbReference type="InterPro" id="IPR029057">
    <property type="entry name" value="PRTase-like"/>
</dbReference>
<comment type="subcellular location">
    <subcellularLocation>
        <location evidence="12">Cytoplasm</location>
    </subcellularLocation>
</comment>
<evidence type="ECO:0000256" key="11">
    <source>
        <dbReference type="ARBA" id="ARBA00061444"/>
    </source>
</evidence>
<comment type="similarity">
    <text evidence="11 12">Belongs to the ribose-phosphate pyrophosphokinase family. Class I subfamily.</text>
</comment>
<reference evidence="15" key="1">
    <citation type="submission" date="2017-02" db="EMBL/GenBank/DDBJ databases">
        <title>Comparative genomics and description of representatives of a novel lineage of planctomycetes thriving in anoxic sediments.</title>
        <authorList>
            <person name="Spring S."/>
            <person name="Bunk B."/>
            <person name="Sproer C."/>
        </authorList>
    </citation>
    <scope>NUCLEOTIDE SEQUENCE [LARGE SCALE GENOMIC DNA]</scope>
    <source>
        <strain evidence="15">ST-NAGAB-D1</strain>
    </source>
</reference>
<keyword evidence="4 12" id="KW-0545">Nucleotide biosynthesis</keyword>
<feature type="binding site" evidence="12">
    <location>
        <begin position="99"/>
        <end position="100"/>
    </location>
    <ligand>
        <name>ATP</name>
        <dbReference type="ChEBI" id="CHEBI:30616"/>
    </ligand>
</feature>
<feature type="binding site" evidence="12">
    <location>
        <position position="221"/>
    </location>
    <ligand>
        <name>D-ribose 5-phosphate</name>
        <dbReference type="ChEBI" id="CHEBI:78346"/>
    </ligand>
</feature>
<evidence type="ECO:0000256" key="4">
    <source>
        <dbReference type="ARBA" id="ARBA00022727"/>
    </source>
</evidence>
<comment type="caution">
    <text evidence="12">Lacks conserved residue(s) required for the propagation of feature annotation.</text>
</comment>
<organism evidence="14 15">
    <name type="scientific">Anaerohalosphaera lusitana</name>
    <dbReference type="NCBI Taxonomy" id="1936003"/>
    <lineage>
        <taxon>Bacteria</taxon>
        <taxon>Pseudomonadati</taxon>
        <taxon>Planctomycetota</taxon>
        <taxon>Phycisphaerae</taxon>
        <taxon>Sedimentisphaerales</taxon>
        <taxon>Anaerohalosphaeraceae</taxon>
        <taxon>Anaerohalosphaera</taxon>
    </lineage>
</organism>
<evidence type="ECO:0000256" key="8">
    <source>
        <dbReference type="ARBA" id="ARBA00022842"/>
    </source>
</evidence>
<feature type="domain" description="Ribose-phosphate pyrophosphokinase N-terminal" evidence="13">
    <location>
        <begin position="7"/>
        <end position="123"/>
    </location>
</feature>
<keyword evidence="15" id="KW-1185">Reference proteome</keyword>
<keyword evidence="12" id="KW-0963">Cytoplasm</keyword>
<feature type="active site" evidence="12">
    <location>
        <position position="195"/>
    </location>
</feature>
<proteinExistence type="inferred from homology"/>
<dbReference type="GO" id="GO:0009156">
    <property type="term" value="P:ribonucleoside monophosphate biosynthetic process"/>
    <property type="evidence" value="ECO:0007669"/>
    <property type="project" value="InterPro"/>
</dbReference>
<dbReference type="STRING" id="1936003.STSP2_00469"/>
<dbReference type="KEGG" id="alus:STSP2_00469"/>
<dbReference type="InterPro" id="IPR000842">
    <property type="entry name" value="PRib_PP_synth_CS"/>
</dbReference>
<feature type="binding site" evidence="12">
    <location>
        <position position="197"/>
    </location>
    <ligand>
        <name>D-ribose 5-phosphate</name>
        <dbReference type="ChEBI" id="CHEBI:78346"/>
    </ligand>
</feature>
<evidence type="ECO:0000256" key="3">
    <source>
        <dbReference type="ARBA" id="ARBA00022723"/>
    </source>
</evidence>
<comment type="cofactor">
    <cofactor evidence="12">
        <name>Mg(2+)</name>
        <dbReference type="ChEBI" id="CHEBI:18420"/>
    </cofactor>
    <text evidence="12">Binds 2 Mg(2+) ions per subunit.</text>
</comment>
<gene>
    <name evidence="12 14" type="primary">prs</name>
    <name evidence="14" type="ORF">STSP2_00469</name>
</gene>
<dbReference type="CDD" id="cd06223">
    <property type="entry name" value="PRTases_typeI"/>
    <property type="match status" value="1"/>
</dbReference>
<comment type="subunit">
    <text evidence="12">Homohexamer.</text>
</comment>
<dbReference type="FunFam" id="3.40.50.2020:FF:000002">
    <property type="entry name" value="Ribose-phosphate pyrophosphokinase"/>
    <property type="match status" value="1"/>
</dbReference>
<dbReference type="GO" id="GO:0006015">
    <property type="term" value="P:5-phosphoribose 1-diphosphate biosynthetic process"/>
    <property type="evidence" value="ECO:0007669"/>
    <property type="project" value="UniProtKB-UniRule"/>
</dbReference>
<dbReference type="GO" id="GO:0004749">
    <property type="term" value="F:ribose phosphate diphosphokinase activity"/>
    <property type="evidence" value="ECO:0007669"/>
    <property type="project" value="UniProtKB-UniRule"/>
</dbReference>
<protein>
    <recommendedName>
        <fullName evidence="12">Ribose-phosphate pyrophosphokinase</fullName>
        <shortName evidence="12">RPPK</shortName>
        <ecNumber evidence="12">2.7.6.1</ecNumber>
    </recommendedName>
    <alternativeName>
        <fullName evidence="12">5-phospho-D-ribosyl alpha-1-diphosphate synthase</fullName>
    </alternativeName>
    <alternativeName>
        <fullName evidence="12">Phosphoribosyl diphosphate synthase</fullName>
    </alternativeName>
    <alternativeName>
        <fullName evidence="12">Phosphoribosyl pyrophosphate synthase</fullName>
        <shortName evidence="12">P-Rib-PP synthase</shortName>
        <shortName evidence="12">PRPP synthase</shortName>
        <shortName evidence="12">PRPPase</shortName>
    </alternativeName>
</protein>
<dbReference type="SUPFAM" id="SSF53271">
    <property type="entry name" value="PRTase-like"/>
    <property type="match status" value="1"/>
</dbReference>
<dbReference type="AlphaFoldDB" id="A0A1U9NHP9"/>
<dbReference type="SMART" id="SM01400">
    <property type="entry name" value="Pribosyltran_N"/>
    <property type="match status" value="1"/>
</dbReference>
<dbReference type="InterPro" id="IPR005946">
    <property type="entry name" value="Rib-P_diPkinase"/>
</dbReference>
<dbReference type="InterPro" id="IPR037515">
    <property type="entry name" value="Rib-P_diPkinase_bac"/>
</dbReference>
<dbReference type="Pfam" id="PF14572">
    <property type="entry name" value="Pribosyl_synth"/>
    <property type="match status" value="1"/>
</dbReference>
<dbReference type="InterPro" id="IPR029099">
    <property type="entry name" value="Pribosyltran_N"/>
</dbReference>
<evidence type="ECO:0000256" key="12">
    <source>
        <dbReference type="HAMAP-Rule" id="MF_00583"/>
    </source>
</evidence>
<keyword evidence="3 12" id="KW-0479">Metal-binding</keyword>
<keyword evidence="8 12" id="KW-0460">Magnesium</keyword>
<evidence type="ECO:0000256" key="1">
    <source>
        <dbReference type="ARBA" id="ARBA00004996"/>
    </source>
</evidence>
<comment type="pathway">
    <text evidence="1 12">Metabolic intermediate biosynthesis; 5-phospho-alpha-D-ribose 1-diphosphate biosynthesis; 5-phospho-alpha-D-ribose 1-diphosphate from D-ribose 5-phosphate (route I): step 1/1.</text>
</comment>
<accession>A0A1U9NHP9</accession>
<dbReference type="InterPro" id="IPR000836">
    <property type="entry name" value="PRTase_dom"/>
</dbReference>
<dbReference type="PANTHER" id="PTHR10210:SF41">
    <property type="entry name" value="RIBOSE-PHOSPHATE PYROPHOSPHOKINASE 1, CHLOROPLASTIC"/>
    <property type="match status" value="1"/>
</dbReference>
<dbReference type="Pfam" id="PF13793">
    <property type="entry name" value="Pribosyltran_N"/>
    <property type="match status" value="1"/>
</dbReference>
<dbReference type="EC" id="2.7.6.1" evidence="12"/>
<evidence type="ECO:0000256" key="6">
    <source>
        <dbReference type="ARBA" id="ARBA00022777"/>
    </source>
</evidence>
<dbReference type="GO" id="GO:0005524">
    <property type="term" value="F:ATP binding"/>
    <property type="evidence" value="ECO:0007669"/>
    <property type="project" value="UniProtKB-KW"/>
</dbReference>
<dbReference type="PANTHER" id="PTHR10210">
    <property type="entry name" value="RIBOSE-PHOSPHATE DIPHOSPHOKINASE FAMILY MEMBER"/>
    <property type="match status" value="1"/>
</dbReference>
<dbReference type="GO" id="GO:0006164">
    <property type="term" value="P:purine nucleotide biosynthetic process"/>
    <property type="evidence" value="ECO:0007669"/>
    <property type="project" value="TreeGrafter"/>
</dbReference>
<comment type="function">
    <text evidence="10 12">Involved in the biosynthesis of the central metabolite phospho-alpha-D-ribosyl-1-pyrophosphate (PRPP) via the transfer of pyrophosphoryl group from ATP to 1-hydroxyl of ribose-5-phosphate (Rib-5-P).</text>
</comment>
<evidence type="ECO:0000259" key="13">
    <source>
        <dbReference type="Pfam" id="PF13793"/>
    </source>
</evidence>
<dbReference type="NCBIfam" id="TIGR01251">
    <property type="entry name" value="ribP_PPkin"/>
    <property type="match status" value="1"/>
</dbReference>
<feature type="binding site" evidence="12">
    <location>
        <begin position="40"/>
        <end position="42"/>
    </location>
    <ligand>
        <name>ATP</name>
        <dbReference type="ChEBI" id="CHEBI:30616"/>
    </ligand>
</feature>
<evidence type="ECO:0000313" key="15">
    <source>
        <dbReference type="Proteomes" id="UP000189674"/>
    </source>
</evidence>
<evidence type="ECO:0000313" key="14">
    <source>
        <dbReference type="EMBL" id="AQT67325.1"/>
    </source>
</evidence>
<dbReference type="FunFam" id="3.40.50.2020:FF:000001">
    <property type="entry name" value="Ribose-phosphate pyrophosphokinase"/>
    <property type="match status" value="1"/>
</dbReference>
<keyword evidence="2 12" id="KW-0808">Transferase</keyword>
<dbReference type="EMBL" id="CP019791">
    <property type="protein sequence ID" value="AQT67325.1"/>
    <property type="molecule type" value="Genomic_DNA"/>
</dbReference>
<keyword evidence="7 12" id="KW-0067">ATP-binding</keyword>
<comment type="catalytic activity">
    <reaction evidence="9 12">
        <text>D-ribose 5-phosphate + ATP = 5-phospho-alpha-D-ribose 1-diphosphate + AMP + H(+)</text>
        <dbReference type="Rhea" id="RHEA:15609"/>
        <dbReference type="ChEBI" id="CHEBI:15378"/>
        <dbReference type="ChEBI" id="CHEBI:30616"/>
        <dbReference type="ChEBI" id="CHEBI:58017"/>
        <dbReference type="ChEBI" id="CHEBI:78346"/>
        <dbReference type="ChEBI" id="CHEBI:456215"/>
        <dbReference type="EC" id="2.7.6.1"/>
    </reaction>
</comment>
<evidence type="ECO:0000256" key="5">
    <source>
        <dbReference type="ARBA" id="ARBA00022741"/>
    </source>
</evidence>
<dbReference type="PROSITE" id="PS00114">
    <property type="entry name" value="PRPP_SYNTHASE"/>
    <property type="match status" value="1"/>
</dbReference>
<evidence type="ECO:0000256" key="7">
    <source>
        <dbReference type="ARBA" id="ARBA00022840"/>
    </source>
</evidence>
<dbReference type="Gene3D" id="3.40.50.2020">
    <property type="match status" value="2"/>
</dbReference>
<feature type="binding site" evidence="12">
    <location>
        <position position="133"/>
    </location>
    <ligand>
        <name>Mg(2+)</name>
        <dbReference type="ChEBI" id="CHEBI:18420"/>
    </ligand>
</feature>
<sequence>MNVNNEIKIFGGSSNPELTKAICKYLDLDQGKAKIAPFPDGESFIKIEDDVRGRDCFVIQSTCAPVDGNLMELLIFLDCLKRASARRVTAVVPYFGYARQDRKDEGRVPITAKLVANIISTAGADRVLSIDLHAQQMQGFFDIPVDHLMAEPVLVKYFKEKELKDLTIVSPDVGNMKTAARYARELGGDLAIIHKKRINGKEIEAEEIIGSVEGRNVLMCDDMISTAGTMCGAAKLVRERGAKNIIAGATHGVFAGPAVERINAAPFDEVIVTDTIPLSDDVKKIKNLKVLTVSKMLGEAIKRIHCNESISCMFKGE</sequence>
<name>A0A1U9NHP9_9BACT</name>
<keyword evidence="5 12" id="KW-0547">Nucleotide-binding</keyword>
<keyword evidence="6 12" id="KW-0418">Kinase</keyword>
<dbReference type="GO" id="GO:0016301">
    <property type="term" value="F:kinase activity"/>
    <property type="evidence" value="ECO:0007669"/>
    <property type="project" value="UniProtKB-KW"/>
</dbReference>
<dbReference type="GO" id="GO:0005737">
    <property type="term" value="C:cytoplasm"/>
    <property type="evidence" value="ECO:0007669"/>
    <property type="project" value="UniProtKB-SubCell"/>
</dbReference>
<dbReference type="GO" id="GO:0000287">
    <property type="term" value="F:magnesium ion binding"/>
    <property type="evidence" value="ECO:0007669"/>
    <property type="project" value="UniProtKB-UniRule"/>
</dbReference>
<dbReference type="NCBIfam" id="NF002320">
    <property type="entry name" value="PRK01259.1"/>
    <property type="match status" value="1"/>
</dbReference>
<evidence type="ECO:0000256" key="2">
    <source>
        <dbReference type="ARBA" id="ARBA00022679"/>
    </source>
</evidence>
<evidence type="ECO:0000256" key="9">
    <source>
        <dbReference type="ARBA" id="ARBA00049535"/>
    </source>
</evidence>
<dbReference type="GO" id="GO:0002189">
    <property type="term" value="C:ribose phosphate diphosphokinase complex"/>
    <property type="evidence" value="ECO:0007669"/>
    <property type="project" value="TreeGrafter"/>
</dbReference>
<dbReference type="HAMAP" id="MF_00583_B">
    <property type="entry name" value="RibP_PPkinase_B"/>
    <property type="match status" value="1"/>
</dbReference>
<feature type="binding site" evidence="12">
    <location>
        <position position="172"/>
    </location>
    <ligand>
        <name>Mg(2+)</name>
        <dbReference type="ChEBI" id="CHEBI:18420"/>
    </ligand>
</feature>
<dbReference type="Proteomes" id="UP000189674">
    <property type="component" value="Chromosome"/>
</dbReference>